<keyword evidence="4" id="KW-1185">Reference proteome</keyword>
<dbReference type="Proteomes" id="UP000050863">
    <property type="component" value="Unassembled WGS sequence"/>
</dbReference>
<feature type="compositionally biased region" description="Basic and acidic residues" evidence="1">
    <location>
        <begin position="224"/>
        <end position="249"/>
    </location>
</feature>
<gene>
    <name evidence="3" type="ORF">CQ12_38290</name>
</gene>
<dbReference type="AlphaFoldDB" id="A0A0R3LLM2"/>
<feature type="signal peptide" evidence="2">
    <location>
        <begin position="1"/>
        <end position="36"/>
    </location>
</feature>
<feature type="chain" id="PRO_5006443182" evidence="2">
    <location>
        <begin position="37"/>
        <end position="261"/>
    </location>
</feature>
<evidence type="ECO:0000256" key="1">
    <source>
        <dbReference type="SAM" id="MobiDB-lite"/>
    </source>
</evidence>
<sequence length="261" mass="27178">MNFRILAGSVRPRGQILALLAASALSATLIASGAQAQAPAPAPGAPRAAPKAAPKAPAPAPQAPAAGAPAAAAPQPQEQQVQLIYAPWTKFCLKGQEAGAKQVCFTGKDGRIESGQPVIAAVIIEPEGEPKKLLRVTLPLGMQLVHGTRIIVDSNAPLQGPYVICFQNGCMSDYEATPELIASLKKGQNLVVQAINSNGAPLTLPLPLAGEFAKAYDGPPTDPKQFEENQKKLQEELQKRAEEQRKKLEGAAPGGANPATK</sequence>
<accession>A0A0R3LLM2</accession>
<protein>
    <submittedName>
        <fullName evidence="3">Invasion associated locus B</fullName>
    </submittedName>
</protein>
<feature type="region of interest" description="Disordered" evidence="1">
    <location>
        <begin position="216"/>
        <end position="261"/>
    </location>
</feature>
<proteinExistence type="predicted"/>
<dbReference type="RefSeq" id="WP_057835807.1">
    <property type="nucleotide sequence ID" value="NZ_LLXZ01000082.1"/>
</dbReference>
<evidence type="ECO:0000313" key="4">
    <source>
        <dbReference type="Proteomes" id="UP000050863"/>
    </source>
</evidence>
<keyword evidence="2" id="KW-0732">Signal</keyword>
<comment type="caution">
    <text evidence="3">The sequence shown here is derived from an EMBL/GenBank/DDBJ whole genome shotgun (WGS) entry which is preliminary data.</text>
</comment>
<evidence type="ECO:0000256" key="2">
    <source>
        <dbReference type="SAM" id="SignalP"/>
    </source>
</evidence>
<reference evidence="3 4" key="1">
    <citation type="submission" date="2014-03" db="EMBL/GenBank/DDBJ databases">
        <title>Bradyrhizobium valentinum sp. nov., isolated from effective nodules of Lupinus mariae-josephae, a lupine endemic of basic-lime soils in Eastern Spain.</title>
        <authorList>
            <person name="Duran D."/>
            <person name="Rey L."/>
            <person name="Navarro A."/>
            <person name="Busquets A."/>
            <person name="Imperial J."/>
            <person name="Ruiz-Argueso T."/>
        </authorList>
    </citation>
    <scope>NUCLEOTIDE SEQUENCE [LARGE SCALE GENOMIC DNA]</scope>
    <source>
        <strain evidence="3 4">PAC68</strain>
    </source>
</reference>
<evidence type="ECO:0000313" key="3">
    <source>
        <dbReference type="EMBL" id="KRR08648.1"/>
    </source>
</evidence>
<dbReference type="Gene3D" id="2.60.40.1880">
    <property type="entry name" value="Invasion associated locus B (IalB) protein"/>
    <property type="match status" value="1"/>
</dbReference>
<dbReference type="Pfam" id="PF06776">
    <property type="entry name" value="IalB"/>
    <property type="match status" value="1"/>
</dbReference>
<organism evidence="3 4">
    <name type="scientific">Bradyrhizobium jicamae</name>
    <dbReference type="NCBI Taxonomy" id="280332"/>
    <lineage>
        <taxon>Bacteria</taxon>
        <taxon>Pseudomonadati</taxon>
        <taxon>Pseudomonadota</taxon>
        <taxon>Alphaproteobacteria</taxon>
        <taxon>Hyphomicrobiales</taxon>
        <taxon>Nitrobacteraceae</taxon>
        <taxon>Bradyrhizobium</taxon>
    </lineage>
</organism>
<name>A0A0R3LLM2_9BRAD</name>
<dbReference type="STRING" id="280332.CQ12_38290"/>
<feature type="region of interest" description="Disordered" evidence="1">
    <location>
        <begin position="37"/>
        <end position="73"/>
    </location>
</feature>
<dbReference type="OrthoDB" id="8017994at2"/>
<feature type="compositionally biased region" description="Low complexity" evidence="1">
    <location>
        <begin position="37"/>
        <end position="55"/>
    </location>
</feature>
<dbReference type="InterPro" id="IPR038696">
    <property type="entry name" value="IalB_sf"/>
</dbReference>
<dbReference type="InterPro" id="IPR010642">
    <property type="entry name" value="Invasion_prot_B"/>
</dbReference>
<feature type="compositionally biased region" description="Low complexity" evidence="1">
    <location>
        <begin position="63"/>
        <end position="73"/>
    </location>
</feature>
<dbReference type="EMBL" id="LLXZ01000082">
    <property type="protein sequence ID" value="KRR08648.1"/>
    <property type="molecule type" value="Genomic_DNA"/>
</dbReference>